<evidence type="ECO:0000256" key="4">
    <source>
        <dbReference type="SAM" id="Phobius"/>
    </source>
</evidence>
<sequence>MGNRAGIRILLAGFFSQLLCLGIARFAYTPLIPLMQPAGLTEWLAGLLATVNYVGYFAGALLAVRLSQWQWKFYVYRCGLVLAVVTTLAMGLSDNPLIWGLSRFFAGLSAAASMLLASGLILHQLKQHGRPAELGLHFAGLGLGIALVAVAVELCSQLGLSWQAQWNWLAALSLLLVIPAWCWLPVPKPASSQAIATQKPVIDPQLLRGLYLMYFCAGYGYVVTVTFIVSMAKQDAALSGGANWAFAVLGLAAAPATLVWDRIARRQGYLPSLRLALAINTFAIVLPALWTAPWSLMLSALLFGGSFIGCVSLMLTLAGRLYPDKPAQLMGKMTLCYGTAQVVAPAFSGWLAAASGDFHSSLIVAGGIAALGVLILSWLVRRTAIDHLAMRRE</sequence>
<feature type="transmembrane region" description="Helical" evidence="4">
    <location>
        <begin position="272"/>
        <end position="290"/>
    </location>
</feature>
<comment type="caution">
    <text evidence="6">The sequence shown here is derived from an EMBL/GenBank/DDBJ whole genome shotgun (WGS) entry which is preliminary data.</text>
</comment>
<accession>A0ABV9JQM3</accession>
<feature type="transmembrane region" description="Helical" evidence="4">
    <location>
        <begin position="42"/>
        <end position="62"/>
    </location>
</feature>
<feature type="transmembrane region" description="Helical" evidence="4">
    <location>
        <begin position="296"/>
        <end position="322"/>
    </location>
</feature>
<dbReference type="Proteomes" id="UP001595962">
    <property type="component" value="Unassembled WGS sequence"/>
</dbReference>
<feature type="transmembrane region" description="Helical" evidence="4">
    <location>
        <begin position="206"/>
        <end position="229"/>
    </location>
</feature>
<name>A0ABV9JQM3_9GAMM</name>
<dbReference type="PROSITE" id="PS50850">
    <property type="entry name" value="MFS"/>
    <property type="match status" value="1"/>
</dbReference>
<feature type="transmembrane region" description="Helical" evidence="4">
    <location>
        <begin position="74"/>
        <end position="92"/>
    </location>
</feature>
<proteinExistence type="predicted"/>
<dbReference type="Pfam" id="PF06779">
    <property type="entry name" value="MFS_4"/>
    <property type="match status" value="1"/>
</dbReference>
<dbReference type="InterPro" id="IPR010645">
    <property type="entry name" value="MFS_4"/>
</dbReference>
<feature type="domain" description="Major facilitator superfamily (MFS) profile" evidence="5">
    <location>
        <begin position="6"/>
        <end position="384"/>
    </location>
</feature>
<keyword evidence="1 4" id="KW-0812">Transmembrane</keyword>
<gene>
    <name evidence="6" type="ORF">ACFO3I_16170</name>
</gene>
<dbReference type="SUPFAM" id="SSF103473">
    <property type="entry name" value="MFS general substrate transporter"/>
    <property type="match status" value="1"/>
</dbReference>
<dbReference type="RefSeq" id="WP_377335728.1">
    <property type="nucleotide sequence ID" value="NZ_JBHSGB010000016.1"/>
</dbReference>
<evidence type="ECO:0000256" key="3">
    <source>
        <dbReference type="ARBA" id="ARBA00023136"/>
    </source>
</evidence>
<evidence type="ECO:0000256" key="2">
    <source>
        <dbReference type="ARBA" id="ARBA00022989"/>
    </source>
</evidence>
<dbReference type="PANTHER" id="PTHR23537:SF1">
    <property type="entry name" value="SUGAR TRANSPORTER"/>
    <property type="match status" value="1"/>
</dbReference>
<keyword evidence="3 4" id="KW-0472">Membrane</keyword>
<evidence type="ECO:0000256" key="1">
    <source>
        <dbReference type="ARBA" id="ARBA00022692"/>
    </source>
</evidence>
<protein>
    <submittedName>
        <fullName evidence="6">YbfB/YjiJ family MFS transporter</fullName>
    </submittedName>
</protein>
<keyword evidence="2 4" id="KW-1133">Transmembrane helix</keyword>
<feature type="transmembrane region" description="Helical" evidence="4">
    <location>
        <begin position="241"/>
        <end position="260"/>
    </location>
</feature>
<evidence type="ECO:0000313" key="6">
    <source>
        <dbReference type="EMBL" id="MFC4656556.1"/>
    </source>
</evidence>
<feature type="transmembrane region" description="Helical" evidence="4">
    <location>
        <begin position="134"/>
        <end position="154"/>
    </location>
</feature>
<dbReference type="InterPro" id="IPR020846">
    <property type="entry name" value="MFS_dom"/>
</dbReference>
<feature type="transmembrane region" description="Helical" evidence="4">
    <location>
        <begin position="358"/>
        <end position="380"/>
    </location>
</feature>
<feature type="transmembrane region" description="Helical" evidence="4">
    <location>
        <begin position="104"/>
        <end position="122"/>
    </location>
</feature>
<evidence type="ECO:0000313" key="7">
    <source>
        <dbReference type="Proteomes" id="UP001595962"/>
    </source>
</evidence>
<dbReference type="PANTHER" id="PTHR23537">
    <property type="match status" value="1"/>
</dbReference>
<dbReference type="Gene3D" id="1.20.1250.20">
    <property type="entry name" value="MFS general substrate transporter like domains"/>
    <property type="match status" value="1"/>
</dbReference>
<dbReference type="EMBL" id="JBHSGB010000016">
    <property type="protein sequence ID" value="MFC4656556.1"/>
    <property type="molecule type" value="Genomic_DNA"/>
</dbReference>
<evidence type="ECO:0000259" key="5">
    <source>
        <dbReference type="PROSITE" id="PS50850"/>
    </source>
</evidence>
<feature type="transmembrane region" description="Helical" evidence="4">
    <location>
        <begin position="166"/>
        <end position="186"/>
    </location>
</feature>
<feature type="transmembrane region" description="Helical" evidence="4">
    <location>
        <begin position="334"/>
        <end position="352"/>
    </location>
</feature>
<dbReference type="InterPro" id="IPR036259">
    <property type="entry name" value="MFS_trans_sf"/>
</dbReference>
<keyword evidence="7" id="KW-1185">Reference proteome</keyword>
<reference evidence="7" key="1">
    <citation type="journal article" date="2019" name="Int. J. Syst. Evol. Microbiol.">
        <title>The Global Catalogue of Microorganisms (GCM) 10K type strain sequencing project: providing services to taxonomists for standard genome sequencing and annotation.</title>
        <authorList>
            <consortium name="The Broad Institute Genomics Platform"/>
            <consortium name="The Broad Institute Genome Sequencing Center for Infectious Disease"/>
            <person name="Wu L."/>
            <person name="Ma J."/>
        </authorList>
    </citation>
    <scope>NUCLEOTIDE SEQUENCE [LARGE SCALE GENOMIC DNA]</scope>
    <source>
        <strain evidence="7">DT28</strain>
    </source>
</reference>
<organism evidence="6 7">
    <name type="scientific">Rheinheimera marina</name>
    <dbReference type="NCBI Taxonomy" id="1774958"/>
    <lineage>
        <taxon>Bacteria</taxon>
        <taxon>Pseudomonadati</taxon>
        <taxon>Pseudomonadota</taxon>
        <taxon>Gammaproteobacteria</taxon>
        <taxon>Chromatiales</taxon>
        <taxon>Chromatiaceae</taxon>
        <taxon>Rheinheimera</taxon>
    </lineage>
</organism>